<evidence type="ECO:0000259" key="6">
    <source>
        <dbReference type="Pfam" id="PF00082"/>
    </source>
</evidence>
<keyword evidence="4" id="KW-0720">Serine protease</keyword>
<dbReference type="Proteomes" id="UP000277212">
    <property type="component" value="Unassembled WGS sequence"/>
</dbReference>
<dbReference type="InterPro" id="IPR015500">
    <property type="entry name" value="Peptidase_S8_subtilisin-rel"/>
</dbReference>
<dbReference type="InterPro" id="IPR023828">
    <property type="entry name" value="Peptidase_S8_Ser-AS"/>
</dbReference>
<accession>A0A3M2SS59</accession>
<comment type="similarity">
    <text evidence="1">Belongs to the peptidase S8 family.</text>
</comment>
<dbReference type="GO" id="GO:0004252">
    <property type="term" value="F:serine-type endopeptidase activity"/>
    <property type="evidence" value="ECO:0007669"/>
    <property type="project" value="InterPro"/>
</dbReference>
<dbReference type="Gene3D" id="3.40.50.200">
    <property type="entry name" value="Peptidase S8/S53 domain"/>
    <property type="match status" value="1"/>
</dbReference>
<evidence type="ECO:0000256" key="5">
    <source>
        <dbReference type="SAM" id="MobiDB-lite"/>
    </source>
</evidence>
<evidence type="ECO:0000313" key="8">
    <source>
        <dbReference type="EMBL" id="RMJ20316.1"/>
    </source>
</evidence>
<dbReference type="InterPro" id="IPR056002">
    <property type="entry name" value="DUF7580"/>
</dbReference>
<keyword evidence="3" id="KW-0378">Hydrolase</keyword>
<keyword evidence="9" id="KW-1185">Reference proteome</keyword>
<feature type="region of interest" description="Disordered" evidence="5">
    <location>
        <begin position="521"/>
        <end position="545"/>
    </location>
</feature>
<evidence type="ECO:0000313" key="9">
    <source>
        <dbReference type="Proteomes" id="UP000277212"/>
    </source>
</evidence>
<dbReference type="GO" id="GO:0006508">
    <property type="term" value="P:proteolysis"/>
    <property type="evidence" value="ECO:0007669"/>
    <property type="project" value="UniProtKB-KW"/>
</dbReference>
<dbReference type="InterPro" id="IPR000209">
    <property type="entry name" value="Peptidase_S8/S53_dom"/>
</dbReference>
<dbReference type="PROSITE" id="PS00138">
    <property type="entry name" value="SUBTILASE_SER"/>
    <property type="match status" value="1"/>
</dbReference>
<evidence type="ECO:0000256" key="2">
    <source>
        <dbReference type="ARBA" id="ARBA00022670"/>
    </source>
</evidence>
<feature type="domain" description="Peptidase S8/S53" evidence="6">
    <location>
        <begin position="688"/>
        <end position="944"/>
    </location>
</feature>
<protein>
    <submittedName>
        <fullName evidence="8">Uncharacterized protein</fullName>
    </submittedName>
</protein>
<comment type="caution">
    <text evidence="8">The sequence shown here is derived from an EMBL/GenBank/DDBJ whole genome shotgun (WGS) entry which is preliminary data.</text>
</comment>
<proteinExistence type="inferred from homology"/>
<name>A0A3M2SS59_9HYPO</name>
<sequence length="1010" mass="113982">MENLNKCDEWCLIQALRGRLSGRLARYDLQHRPESEAWSIVISQGKRELFETELRQIFTREDITLNLSESQFHDFRDKLRDLCALLDRLVSPQITKDAQALGIGNLRSPSIVWNLWDRVREAYPNLMALYRFLANIPEDPVTVFDVVTGPHQIIFKLPDDISSMESGLKVVTECNNLFTQSSTSRHSQYASPKPKPKKAEWEDTRLRDRAATIFASLFQRFTCEQRHGVMLQLSKDSAFCAAPPILHLLLSCYPELKRWQEVLQQLNLSFRTNLSADRIQDICAWLQGYTGQGKRPRLLVETFGVVGCVLGSTSPASIPIFAARESLDELLAKGAFEDFTYKNFRTKSPEKTFNPVDKRTLAVQLGRCLMDFFDFDLDTKDIHLSNDPSSWSKNSMPCLSFSSGTLHSSELHLFRRGDPVLLFFAKLLLEIDQGQKIPIDINPEVEQNEKAWMELFEFVDKVGSSKVSYYVDAVRECLLLHTRLPRSVRSGQNRGRKAHLAIRRTIYDHVVQNLETELDSLTQTSKKRDRPGSPSRVSTNYSGKAGFPEFQENFLSESPQRNSFDTFYYETPSQVTHHPPKRQRTPNIQTSAPRQPIYIDKGKFTSEDGSRDDNVSLFASDLAAGMREANGYRTPLWAASKAQKMEYPAETTISFAARTPELQSLVCSAQGWMKKADSYLAQIAKSKRRIKVAVLDTGVDLENSILSQHAHRIWFLRGDARSNMDTDGHGTLVVQLLLLLTRNIEIYVHKIAENRGNLSLSAREIEELAEIIREASWRQPLGSNEETAGAGMLKPKAVIGIDIINMSFGFSDADEPILNPLREVLNFVHTMYNVLILAAARNDGGNAASVMWPASEQSSVICVNSSDGNGTPSDFNPTQRGPRICTLGVGHEIVLTKGQIAHASRKGTKEPPPTVRIESGTSFATPVAAALVATILDVVGSYESKMEELSEMQKNRLRKLRTQRGMTRVLIERCVGTSQAMRDGYYYITPWFFKLDQGEVYMILDILTRV</sequence>
<dbReference type="InterPro" id="IPR036852">
    <property type="entry name" value="Peptidase_S8/S53_dom_sf"/>
</dbReference>
<dbReference type="CDD" id="cd00306">
    <property type="entry name" value="Peptidases_S8_S53"/>
    <property type="match status" value="1"/>
</dbReference>
<dbReference type="Pfam" id="PF24476">
    <property type="entry name" value="DUF7580"/>
    <property type="match status" value="1"/>
</dbReference>
<dbReference type="InterPro" id="IPR050131">
    <property type="entry name" value="Peptidase_S8_subtilisin-like"/>
</dbReference>
<dbReference type="EMBL" id="NKUJ01000001">
    <property type="protein sequence ID" value="RMJ20316.1"/>
    <property type="molecule type" value="Genomic_DNA"/>
</dbReference>
<reference evidence="8 9" key="1">
    <citation type="submission" date="2017-06" db="EMBL/GenBank/DDBJ databases">
        <title>Comparative genomic analysis of Ambrosia Fusariam Clade fungi.</title>
        <authorList>
            <person name="Stajich J.E."/>
            <person name="Carrillo J."/>
            <person name="Kijimoto T."/>
            <person name="Eskalen A."/>
            <person name="O'Donnell K."/>
            <person name="Kasson M."/>
        </authorList>
    </citation>
    <scope>NUCLEOTIDE SEQUENCE [LARGE SCALE GENOMIC DNA]</scope>
    <source>
        <strain evidence="8">UCR3666</strain>
    </source>
</reference>
<dbReference type="PRINTS" id="PR00723">
    <property type="entry name" value="SUBTILISIN"/>
</dbReference>
<dbReference type="PANTHER" id="PTHR43806:SF11">
    <property type="entry name" value="CEREVISIN-RELATED"/>
    <property type="match status" value="1"/>
</dbReference>
<evidence type="ECO:0000259" key="7">
    <source>
        <dbReference type="Pfam" id="PF24476"/>
    </source>
</evidence>
<evidence type="ECO:0000256" key="4">
    <source>
        <dbReference type="ARBA" id="ARBA00022825"/>
    </source>
</evidence>
<evidence type="ECO:0000256" key="3">
    <source>
        <dbReference type="ARBA" id="ARBA00022801"/>
    </source>
</evidence>
<dbReference type="SUPFAM" id="SSF52743">
    <property type="entry name" value="Subtilisin-like"/>
    <property type="match status" value="1"/>
</dbReference>
<evidence type="ECO:0000256" key="1">
    <source>
        <dbReference type="ARBA" id="ARBA00011073"/>
    </source>
</evidence>
<gene>
    <name evidence="8" type="ORF">CDV36_000134</name>
</gene>
<dbReference type="OrthoDB" id="20872at2759"/>
<keyword evidence="2" id="KW-0645">Protease</keyword>
<organism evidence="8 9">
    <name type="scientific">Fusarium kuroshium</name>
    <dbReference type="NCBI Taxonomy" id="2010991"/>
    <lineage>
        <taxon>Eukaryota</taxon>
        <taxon>Fungi</taxon>
        <taxon>Dikarya</taxon>
        <taxon>Ascomycota</taxon>
        <taxon>Pezizomycotina</taxon>
        <taxon>Sordariomycetes</taxon>
        <taxon>Hypocreomycetidae</taxon>
        <taxon>Hypocreales</taxon>
        <taxon>Nectriaceae</taxon>
        <taxon>Fusarium</taxon>
        <taxon>Fusarium solani species complex</taxon>
    </lineage>
</organism>
<dbReference type="AlphaFoldDB" id="A0A3M2SS59"/>
<dbReference type="Pfam" id="PF00082">
    <property type="entry name" value="Peptidase_S8"/>
    <property type="match status" value="1"/>
</dbReference>
<feature type="domain" description="DUF7580" evidence="7">
    <location>
        <begin position="201"/>
        <end position="519"/>
    </location>
</feature>
<dbReference type="PANTHER" id="PTHR43806">
    <property type="entry name" value="PEPTIDASE S8"/>
    <property type="match status" value="1"/>
</dbReference>